<dbReference type="PANTHER" id="PTHR35901:SF1">
    <property type="entry name" value="EXONUCLEASE VAPC9"/>
    <property type="match status" value="1"/>
</dbReference>
<dbReference type="EMBL" id="CP002529">
    <property type="protein sequence ID" value="ADY02093.1"/>
    <property type="molecule type" value="Genomic_DNA"/>
</dbReference>
<dbReference type="InterPro" id="IPR051619">
    <property type="entry name" value="TypeII_TA_RNase_PINc/VapC"/>
</dbReference>
<dbReference type="InterPro" id="IPR029060">
    <property type="entry name" value="PIN-like_dom_sf"/>
</dbReference>
<protein>
    <recommendedName>
        <fullName evidence="4">PIN domain-containing protein</fullName>
    </recommendedName>
</protein>
<name>F0QVR9_VULM7</name>
<evidence type="ECO:0000313" key="3">
    <source>
        <dbReference type="Proteomes" id="UP000007485"/>
    </source>
</evidence>
<gene>
    <name evidence="2" type="ordered locus">VMUT_1892</name>
</gene>
<dbReference type="PANTHER" id="PTHR35901">
    <property type="entry name" value="RIBONUCLEASE VAPC3"/>
    <property type="match status" value="1"/>
</dbReference>
<dbReference type="AlphaFoldDB" id="F0QVR9"/>
<keyword evidence="1" id="KW-0460">Magnesium</keyword>
<dbReference type="HOGENOM" id="CLU_121774_5_0_2"/>
<keyword evidence="3" id="KW-1185">Reference proteome</keyword>
<evidence type="ECO:0000256" key="1">
    <source>
        <dbReference type="ARBA" id="ARBA00022842"/>
    </source>
</evidence>
<organism evidence="2 3">
    <name type="scientific">Vulcanisaeta moutnovskia (strain 768-28)</name>
    <dbReference type="NCBI Taxonomy" id="985053"/>
    <lineage>
        <taxon>Archaea</taxon>
        <taxon>Thermoproteota</taxon>
        <taxon>Thermoprotei</taxon>
        <taxon>Thermoproteales</taxon>
        <taxon>Thermoproteaceae</taxon>
        <taxon>Vulcanisaeta</taxon>
    </lineage>
</organism>
<evidence type="ECO:0008006" key="4">
    <source>
        <dbReference type="Google" id="ProtNLM"/>
    </source>
</evidence>
<sequence>MGNVLWKEAYIFKRVKDPHRIAELVQEMIKRINILADPPLVEVLRLSLSRGLTIYDASYVYAAESMGMTLVTEDKQILSSTRKAINFKGFIDAITRNDT</sequence>
<dbReference type="KEGG" id="vmo:VMUT_1892"/>
<dbReference type="InterPro" id="IPR044153">
    <property type="entry name" value="PIN_Pae0151-like"/>
</dbReference>
<dbReference type="SUPFAM" id="SSF88723">
    <property type="entry name" value="PIN domain-like"/>
    <property type="match status" value="1"/>
</dbReference>
<accession>F0QVR9</accession>
<proteinExistence type="predicted"/>
<reference evidence="2 3" key="1">
    <citation type="journal article" date="2011" name="J. Bacteriol.">
        <title>Complete genome sequence of 'Vulcanisaeta moutnovskia' strain 768-28, a novel member of the hyperthermophilic crenarchaeal genus vulcanisaeta.</title>
        <authorList>
            <person name="Gumerov V.M."/>
            <person name="Mardanov A.V."/>
            <person name="Beletsky A.V."/>
            <person name="Prokofeva M.I."/>
            <person name="Bonch-Osmolovskaya E.A."/>
            <person name="Ravin N.V."/>
            <person name="Skryabin K.G."/>
        </authorList>
    </citation>
    <scope>NUCLEOTIDE SEQUENCE [LARGE SCALE GENOMIC DNA]</scope>
    <source>
        <strain evidence="2 3">768-28</strain>
    </source>
</reference>
<evidence type="ECO:0000313" key="2">
    <source>
        <dbReference type="EMBL" id="ADY02093.1"/>
    </source>
</evidence>
<dbReference type="eggNOG" id="arCOG00729">
    <property type="taxonomic scope" value="Archaea"/>
</dbReference>
<dbReference type="STRING" id="985053.VMUT_1892"/>
<dbReference type="Proteomes" id="UP000007485">
    <property type="component" value="Chromosome"/>
</dbReference>
<dbReference type="CDD" id="cd09873">
    <property type="entry name" value="PIN_Pae0151-like"/>
    <property type="match status" value="1"/>
</dbReference>
<dbReference type="Gene3D" id="3.40.50.1010">
    <property type="entry name" value="5'-nuclease"/>
    <property type="match status" value="1"/>
</dbReference>